<evidence type="ECO:0000256" key="8">
    <source>
        <dbReference type="ARBA" id="ARBA00023170"/>
    </source>
</evidence>
<organism evidence="14 15">
    <name type="scientific">Bryocella elongata</name>
    <dbReference type="NCBI Taxonomy" id="863522"/>
    <lineage>
        <taxon>Bacteria</taxon>
        <taxon>Pseudomonadati</taxon>
        <taxon>Acidobacteriota</taxon>
        <taxon>Terriglobia</taxon>
        <taxon>Terriglobales</taxon>
        <taxon>Acidobacteriaceae</taxon>
        <taxon>Bryocella</taxon>
    </lineage>
</organism>
<feature type="domain" description="TonB-dependent receptor-like beta-barrel" evidence="12">
    <location>
        <begin position="221"/>
        <end position="641"/>
    </location>
</feature>
<name>A0A1H5ZK54_9BACT</name>
<evidence type="ECO:0000256" key="10">
    <source>
        <dbReference type="PROSITE-ProRule" id="PRU01360"/>
    </source>
</evidence>
<comment type="similarity">
    <text evidence="10 11">Belongs to the TonB-dependent receptor family.</text>
</comment>
<evidence type="ECO:0000256" key="5">
    <source>
        <dbReference type="ARBA" id="ARBA00022729"/>
    </source>
</evidence>
<keyword evidence="3 10" id="KW-1134">Transmembrane beta strand</keyword>
<dbReference type="Pfam" id="PF00593">
    <property type="entry name" value="TonB_dep_Rec_b-barrel"/>
    <property type="match status" value="1"/>
</dbReference>
<keyword evidence="7 10" id="KW-0472">Membrane</keyword>
<evidence type="ECO:0000256" key="6">
    <source>
        <dbReference type="ARBA" id="ARBA00023077"/>
    </source>
</evidence>
<reference evidence="14 15" key="1">
    <citation type="submission" date="2016-10" db="EMBL/GenBank/DDBJ databases">
        <authorList>
            <person name="de Groot N.N."/>
        </authorList>
    </citation>
    <scope>NUCLEOTIDE SEQUENCE [LARGE SCALE GENOMIC DNA]</scope>
    <source>
        <strain evidence="14 15">DSM 22489</strain>
    </source>
</reference>
<evidence type="ECO:0000256" key="3">
    <source>
        <dbReference type="ARBA" id="ARBA00022452"/>
    </source>
</evidence>
<dbReference type="AlphaFoldDB" id="A0A1H5ZK54"/>
<evidence type="ECO:0000256" key="4">
    <source>
        <dbReference type="ARBA" id="ARBA00022692"/>
    </source>
</evidence>
<keyword evidence="2 10" id="KW-0813">Transport</keyword>
<evidence type="ECO:0000256" key="11">
    <source>
        <dbReference type="RuleBase" id="RU003357"/>
    </source>
</evidence>
<dbReference type="RefSeq" id="WP_103933589.1">
    <property type="nucleotide sequence ID" value="NZ_FNVA01000004.1"/>
</dbReference>
<dbReference type="SUPFAM" id="SSF56935">
    <property type="entry name" value="Porins"/>
    <property type="match status" value="1"/>
</dbReference>
<dbReference type="PROSITE" id="PS52016">
    <property type="entry name" value="TONB_DEPENDENT_REC_3"/>
    <property type="match status" value="1"/>
</dbReference>
<dbReference type="PANTHER" id="PTHR30069:SF29">
    <property type="entry name" value="HEMOGLOBIN AND HEMOGLOBIN-HAPTOGLOBIN-BINDING PROTEIN 1-RELATED"/>
    <property type="match status" value="1"/>
</dbReference>
<proteinExistence type="inferred from homology"/>
<dbReference type="InterPro" id="IPR037066">
    <property type="entry name" value="Plug_dom_sf"/>
</dbReference>
<protein>
    <submittedName>
        <fullName evidence="14">Iron complex outermembrane recepter protein</fullName>
    </submittedName>
</protein>
<dbReference type="Gene3D" id="2.170.130.10">
    <property type="entry name" value="TonB-dependent receptor, plug domain"/>
    <property type="match status" value="1"/>
</dbReference>
<evidence type="ECO:0000259" key="13">
    <source>
        <dbReference type="Pfam" id="PF07715"/>
    </source>
</evidence>
<dbReference type="GO" id="GO:0044718">
    <property type="term" value="P:siderophore transmembrane transport"/>
    <property type="evidence" value="ECO:0007669"/>
    <property type="project" value="TreeGrafter"/>
</dbReference>
<keyword evidence="8" id="KW-0675">Receptor</keyword>
<dbReference type="Proteomes" id="UP000236728">
    <property type="component" value="Unassembled WGS sequence"/>
</dbReference>
<dbReference type="InterPro" id="IPR036942">
    <property type="entry name" value="Beta-barrel_TonB_sf"/>
</dbReference>
<accession>A0A1H5ZK54</accession>
<dbReference type="OrthoDB" id="9758929at2"/>
<keyword evidence="6 11" id="KW-0798">TonB box</keyword>
<evidence type="ECO:0000256" key="2">
    <source>
        <dbReference type="ARBA" id="ARBA00022448"/>
    </source>
</evidence>
<dbReference type="GO" id="GO:0009279">
    <property type="term" value="C:cell outer membrane"/>
    <property type="evidence" value="ECO:0007669"/>
    <property type="project" value="UniProtKB-SubCell"/>
</dbReference>
<dbReference type="CDD" id="cd01347">
    <property type="entry name" value="ligand_gated_channel"/>
    <property type="match status" value="1"/>
</dbReference>
<comment type="subcellular location">
    <subcellularLocation>
        <location evidence="1 10">Cell outer membrane</location>
        <topology evidence="1 10">Multi-pass membrane protein</topology>
    </subcellularLocation>
</comment>
<evidence type="ECO:0000256" key="9">
    <source>
        <dbReference type="ARBA" id="ARBA00023237"/>
    </source>
</evidence>
<evidence type="ECO:0000313" key="14">
    <source>
        <dbReference type="EMBL" id="SEG36908.1"/>
    </source>
</evidence>
<keyword evidence="9 10" id="KW-0998">Cell outer membrane</keyword>
<dbReference type="InterPro" id="IPR039426">
    <property type="entry name" value="TonB-dep_rcpt-like"/>
</dbReference>
<evidence type="ECO:0000313" key="15">
    <source>
        <dbReference type="Proteomes" id="UP000236728"/>
    </source>
</evidence>
<keyword evidence="15" id="KW-1185">Reference proteome</keyword>
<keyword evidence="5" id="KW-0732">Signal</keyword>
<keyword evidence="4 10" id="KW-0812">Transmembrane</keyword>
<evidence type="ECO:0000256" key="7">
    <source>
        <dbReference type="ARBA" id="ARBA00023136"/>
    </source>
</evidence>
<dbReference type="Pfam" id="PF07715">
    <property type="entry name" value="Plug"/>
    <property type="match status" value="1"/>
</dbReference>
<gene>
    <name evidence="14" type="ORF">SAMN05421819_2721</name>
</gene>
<evidence type="ECO:0000259" key="12">
    <source>
        <dbReference type="Pfam" id="PF00593"/>
    </source>
</evidence>
<dbReference type="GO" id="GO:0015344">
    <property type="term" value="F:siderophore uptake transmembrane transporter activity"/>
    <property type="evidence" value="ECO:0007669"/>
    <property type="project" value="TreeGrafter"/>
</dbReference>
<dbReference type="InterPro" id="IPR012910">
    <property type="entry name" value="Plug_dom"/>
</dbReference>
<sequence length="673" mass="72928">MNGIGIAEAVLLSVFLGATLPSIAQTSSADQLKASSLEDLTQMQISVSSFARRSEDLEKTPAAVYVITSEQIEHSAAASIPDLLRMVPGVQVAQINAYTWAVTARGFNNQFADRLLVLLDGRTIYSEIFYGVNWDEIDIPLSTIDRIEVVRGPGAAVWGTNAVNGVVNIITKPVRHTIGTSVTSQASNLLQETTIHYAGALTERSQFSLDLTGNHRRALVDSDGVQAFDGQHAQRLGGHIDWQPNLRDTVSISGDLYRETQHADLLQPLASSSSQFYSQALSGGFILSRWERKAATSELVFQAYYDRQVLFELNNHGVTQTGDLDVQNHFHAGAKNDIVFGGELRLGSNQFNGSPRVTLLPVYNTYLVASFAQDEITLVPNKLFATVGTKVQDGTLAGFQAQPSVRLLWAPVTGQSLWAAASHAAVDTPVAEIGLDLDEIVGTSNGLPVVSLLDGNPAIKPEFVDAYEAGYRTHLRHDLSLDFAAFYNVNSRLIGTISGTPQPGMQYGPDVEVPTTYVNGYSARSAGLEAAMSWKPSRHLDLAGSYTWMQAHGKQTTAGDLQINNSWSSPRNSGSLSASWALPRGWRANSFLQYVEKLTDTSPSFHGSTPGQEIGGYARLDLHLSHSLGRHLDLDAGGTNLLSPRHLEFGDNSGLNTCLEVPRSLYVKAKVSF</sequence>
<feature type="domain" description="TonB-dependent receptor plug" evidence="13">
    <location>
        <begin position="57"/>
        <end position="166"/>
    </location>
</feature>
<dbReference type="PANTHER" id="PTHR30069">
    <property type="entry name" value="TONB-DEPENDENT OUTER MEMBRANE RECEPTOR"/>
    <property type="match status" value="1"/>
</dbReference>
<evidence type="ECO:0000256" key="1">
    <source>
        <dbReference type="ARBA" id="ARBA00004571"/>
    </source>
</evidence>
<dbReference type="InterPro" id="IPR000531">
    <property type="entry name" value="Beta-barrel_TonB"/>
</dbReference>
<dbReference type="EMBL" id="FNVA01000004">
    <property type="protein sequence ID" value="SEG36908.1"/>
    <property type="molecule type" value="Genomic_DNA"/>
</dbReference>
<dbReference type="Gene3D" id="2.40.170.20">
    <property type="entry name" value="TonB-dependent receptor, beta-barrel domain"/>
    <property type="match status" value="1"/>
</dbReference>